<name>A0AB39HK43_9BACI</name>
<organism evidence="2">
    <name type="scientific">Ornithinibacillus sp. 4-3</name>
    <dbReference type="NCBI Taxonomy" id="3231488"/>
    <lineage>
        <taxon>Bacteria</taxon>
        <taxon>Bacillati</taxon>
        <taxon>Bacillota</taxon>
        <taxon>Bacilli</taxon>
        <taxon>Bacillales</taxon>
        <taxon>Bacillaceae</taxon>
        <taxon>Ornithinibacillus</taxon>
    </lineage>
</organism>
<sequence>MKKVILLLVTLSFIVAGCGSSDGDTEISGVINDHLGISPYIPETDYEIGIVILEYHPGFEDGDPRSVTVNYFEALEEIEPIDEDLKESWQESNPEGELIYGDLYMEPSVISLEIFPDGGLGELMDAETIEVAGHEIQYQFLEQGSDGRDSDTIFMNMHFDDMGYFVRYSVQSDDIEEAAKELAADIIENNS</sequence>
<dbReference type="AlphaFoldDB" id="A0AB39HK43"/>
<accession>A0AB39HK43</accession>
<dbReference type="RefSeq" id="WP_368652230.1">
    <property type="nucleotide sequence ID" value="NZ_CP162599.1"/>
</dbReference>
<gene>
    <name evidence="2" type="ORF">AB4Y30_10735</name>
</gene>
<evidence type="ECO:0000313" key="2">
    <source>
        <dbReference type="EMBL" id="XDK31503.1"/>
    </source>
</evidence>
<feature type="signal peptide" evidence="1">
    <location>
        <begin position="1"/>
        <end position="21"/>
    </location>
</feature>
<protein>
    <submittedName>
        <fullName evidence="2">Uncharacterized protein</fullName>
    </submittedName>
</protein>
<evidence type="ECO:0000256" key="1">
    <source>
        <dbReference type="SAM" id="SignalP"/>
    </source>
</evidence>
<dbReference type="EMBL" id="CP162599">
    <property type="protein sequence ID" value="XDK31503.1"/>
    <property type="molecule type" value="Genomic_DNA"/>
</dbReference>
<feature type="chain" id="PRO_5044285207" evidence="1">
    <location>
        <begin position="22"/>
        <end position="191"/>
    </location>
</feature>
<dbReference type="PROSITE" id="PS51257">
    <property type="entry name" value="PROKAR_LIPOPROTEIN"/>
    <property type="match status" value="1"/>
</dbReference>
<keyword evidence="1" id="KW-0732">Signal</keyword>
<reference evidence="2" key="1">
    <citation type="submission" date="2024-07" db="EMBL/GenBank/DDBJ databases">
        <title>Halotolerant mesophilic bacterium Ornithinibacillus sp. 4-3, sp. nov., isolated from soil.</title>
        <authorList>
            <person name="Sidarenka A.V."/>
            <person name="Guliayeva D.E."/>
            <person name="Leanovich S.I."/>
            <person name="Hileuskaya K.S."/>
            <person name="Akhremchuk A.E."/>
            <person name="Sikolenko M.A."/>
            <person name="Valentovich L.N."/>
        </authorList>
    </citation>
    <scope>NUCLEOTIDE SEQUENCE</scope>
    <source>
        <strain evidence="2">4-3</strain>
    </source>
</reference>
<proteinExistence type="predicted"/>